<keyword evidence="1" id="KW-0472">Membrane</keyword>
<dbReference type="EMBL" id="LSNE01000007">
    <property type="protein sequence ID" value="KXI28158.1"/>
    <property type="molecule type" value="Genomic_DNA"/>
</dbReference>
<dbReference type="OrthoDB" id="5877873at2"/>
<evidence type="ECO:0000256" key="1">
    <source>
        <dbReference type="SAM" id="Phobius"/>
    </source>
</evidence>
<keyword evidence="1" id="KW-1133">Transmembrane helix</keyword>
<comment type="caution">
    <text evidence="2">The sequence shown here is derived from an EMBL/GenBank/DDBJ whole genome shotgun (WGS) entry which is preliminary data.</text>
</comment>
<feature type="transmembrane region" description="Helical" evidence="1">
    <location>
        <begin position="390"/>
        <end position="408"/>
    </location>
</feature>
<dbReference type="PANTHER" id="PTHR37422:SF13">
    <property type="entry name" value="LIPOPOLYSACCHARIDE BIOSYNTHESIS PROTEIN PA4999-RELATED"/>
    <property type="match status" value="1"/>
</dbReference>
<keyword evidence="1" id="KW-0812">Transmembrane</keyword>
<dbReference type="PANTHER" id="PTHR37422">
    <property type="entry name" value="TEICHURONIC ACID BIOSYNTHESIS PROTEIN TUAE"/>
    <property type="match status" value="1"/>
</dbReference>
<organism evidence="2 3">
    <name type="scientific">Paraglaciecola hydrolytica</name>
    <dbReference type="NCBI Taxonomy" id="1799789"/>
    <lineage>
        <taxon>Bacteria</taxon>
        <taxon>Pseudomonadati</taxon>
        <taxon>Pseudomonadota</taxon>
        <taxon>Gammaproteobacteria</taxon>
        <taxon>Alteromonadales</taxon>
        <taxon>Alteromonadaceae</taxon>
        <taxon>Paraglaciecola</taxon>
    </lineage>
</organism>
<feature type="transmembrane region" description="Helical" evidence="1">
    <location>
        <begin position="58"/>
        <end position="83"/>
    </location>
</feature>
<sequence>MKALLLPTLFICLYFPTFNQILDDKGKQGFFILTLVSTIFIVGYIFRSQFKVSLSASIFILVTSLWLIVIAISSLFSINTLMLRDFMELYRPISYLLSFLFGYYMAKDSTSISNYIGRYRILLFSVFGIVLLAILSFMLFDVFGKYILSFYTKDHNVFTRRLTGTFNNPYDFAFVALLPFCYAFISYLRLGNYRMLLIALVSLLAVILSQSKAGFLSLIFCFSLIYLFYPFVFSIRKISVAQMGRLLVLPVIGGIASISFILYMGDQISYLMDGINKLLEGQGDKSTNIRILQVEFVINSFINHPYKLFFGFGPSKATVEFLEMLPLLYLYRYGILGLVILGYWIAWGTFICYTKAKLENVETMKLIYFATFTWFASVLTSGIGNNVIDQSRVSFIYFCLIGFFTYSLPRHRLLCKII</sequence>
<dbReference type="AlphaFoldDB" id="A0A135ZYU5"/>
<dbReference type="RefSeq" id="WP_068378192.1">
    <property type="nucleotide sequence ID" value="NZ_LSNE01000007.1"/>
</dbReference>
<feature type="transmembrane region" description="Helical" evidence="1">
    <location>
        <begin position="29"/>
        <end position="46"/>
    </location>
</feature>
<gene>
    <name evidence="2" type="ORF">AX660_17415</name>
</gene>
<protein>
    <recommendedName>
        <fullName evidence="4">O-antigen polymerase</fullName>
    </recommendedName>
</protein>
<feature type="transmembrane region" description="Helical" evidence="1">
    <location>
        <begin position="330"/>
        <end position="354"/>
    </location>
</feature>
<feature type="transmembrane region" description="Helical" evidence="1">
    <location>
        <begin position="170"/>
        <end position="188"/>
    </location>
</feature>
<feature type="transmembrane region" description="Helical" evidence="1">
    <location>
        <begin position="366"/>
        <end position="384"/>
    </location>
</feature>
<keyword evidence="3" id="KW-1185">Reference proteome</keyword>
<dbReference type="Proteomes" id="UP000070299">
    <property type="component" value="Unassembled WGS sequence"/>
</dbReference>
<proteinExistence type="predicted"/>
<feature type="transmembrane region" description="Helical" evidence="1">
    <location>
        <begin position="215"/>
        <end position="234"/>
    </location>
</feature>
<evidence type="ECO:0000313" key="3">
    <source>
        <dbReference type="Proteomes" id="UP000070299"/>
    </source>
</evidence>
<name>A0A135ZYU5_9ALTE</name>
<evidence type="ECO:0000313" key="2">
    <source>
        <dbReference type="EMBL" id="KXI28158.1"/>
    </source>
</evidence>
<reference evidence="3" key="1">
    <citation type="submission" date="2016-02" db="EMBL/GenBank/DDBJ databases">
        <authorList>
            <person name="Schultz-Johansen M."/>
            <person name="Glaring M.A."/>
            <person name="Bech P.K."/>
            <person name="Stougaard P."/>
        </authorList>
    </citation>
    <scope>NUCLEOTIDE SEQUENCE [LARGE SCALE GENOMIC DNA]</scope>
    <source>
        <strain evidence="3">S66</strain>
    </source>
</reference>
<feature type="transmembrane region" description="Helical" evidence="1">
    <location>
        <begin position="193"/>
        <end position="209"/>
    </location>
</feature>
<accession>A0A135ZYU5</accession>
<dbReference type="STRING" id="1799789.AX660_17415"/>
<feature type="transmembrane region" description="Helical" evidence="1">
    <location>
        <begin position="118"/>
        <end position="140"/>
    </location>
</feature>
<evidence type="ECO:0008006" key="4">
    <source>
        <dbReference type="Google" id="ProtNLM"/>
    </source>
</evidence>
<feature type="transmembrane region" description="Helical" evidence="1">
    <location>
        <begin position="246"/>
        <end position="264"/>
    </location>
</feature>
<dbReference type="InterPro" id="IPR051533">
    <property type="entry name" value="WaaL-like"/>
</dbReference>